<gene>
    <name evidence="4" type="ORF">A2717_02005</name>
</gene>
<evidence type="ECO:0000313" key="4">
    <source>
        <dbReference type="EMBL" id="OGE74299.1"/>
    </source>
</evidence>
<evidence type="ECO:0000259" key="3">
    <source>
        <dbReference type="PROSITE" id="PS50110"/>
    </source>
</evidence>
<dbReference type="PANTHER" id="PTHR44591">
    <property type="entry name" value="STRESS RESPONSE REGULATOR PROTEIN 1"/>
    <property type="match status" value="1"/>
</dbReference>
<reference evidence="4 5" key="1">
    <citation type="journal article" date="2016" name="Nat. Commun.">
        <title>Thousands of microbial genomes shed light on interconnected biogeochemical processes in an aquifer system.</title>
        <authorList>
            <person name="Anantharaman K."/>
            <person name="Brown C.T."/>
            <person name="Hug L.A."/>
            <person name="Sharon I."/>
            <person name="Castelle C.J."/>
            <person name="Probst A.J."/>
            <person name="Thomas B.C."/>
            <person name="Singh A."/>
            <person name="Wilkins M.J."/>
            <person name="Karaoz U."/>
            <person name="Brodie E.L."/>
            <person name="Williams K.H."/>
            <person name="Hubbard S.S."/>
            <person name="Banfield J.F."/>
        </authorList>
    </citation>
    <scope>NUCLEOTIDE SEQUENCE [LARGE SCALE GENOMIC DNA]</scope>
</reference>
<dbReference type="Gene3D" id="3.40.50.2300">
    <property type="match status" value="1"/>
</dbReference>
<dbReference type="PROSITE" id="PS50110">
    <property type="entry name" value="RESPONSE_REGULATORY"/>
    <property type="match status" value="1"/>
</dbReference>
<name>A0A1F5N9I2_9BACT</name>
<dbReference type="AlphaFoldDB" id="A0A1F5N9I2"/>
<dbReference type="GO" id="GO:0000160">
    <property type="term" value="P:phosphorelay signal transduction system"/>
    <property type="evidence" value="ECO:0007669"/>
    <property type="project" value="InterPro"/>
</dbReference>
<dbReference type="InterPro" id="IPR001789">
    <property type="entry name" value="Sig_transdc_resp-reg_receiver"/>
</dbReference>
<sequence length="126" mass="13941">MVDTPSVSRAAAVQKVVIVNGNTEVLGMVEPILEAGRYDMVFVETDEHAYSQIKKQLPSLVILCTRIEHLDGFQLLTMLKLDPATKDIPVLTCTTEHEGQDFDTAISQLADEEEDTIPSQPALRMN</sequence>
<accession>A0A1F5N9I2</accession>
<proteinExistence type="predicted"/>
<dbReference type="InterPro" id="IPR011006">
    <property type="entry name" value="CheY-like_superfamily"/>
</dbReference>
<comment type="caution">
    <text evidence="2">Lacks conserved residue(s) required for the propagation of feature annotation.</text>
</comment>
<feature type="domain" description="Response regulatory" evidence="3">
    <location>
        <begin position="15"/>
        <end position="126"/>
    </location>
</feature>
<dbReference type="SUPFAM" id="SSF52172">
    <property type="entry name" value="CheY-like"/>
    <property type="match status" value="1"/>
</dbReference>
<dbReference type="STRING" id="1817821.A2717_02005"/>
<protein>
    <recommendedName>
        <fullName evidence="3">Response regulatory domain-containing protein</fullName>
    </recommendedName>
</protein>
<keyword evidence="1" id="KW-0597">Phosphoprotein</keyword>
<organism evidence="4 5">
    <name type="scientific">Candidatus Doudnabacteria bacterium RIFCSPHIGHO2_01_FULL_41_86</name>
    <dbReference type="NCBI Taxonomy" id="1817821"/>
    <lineage>
        <taxon>Bacteria</taxon>
        <taxon>Candidatus Doudnaibacteriota</taxon>
    </lineage>
</organism>
<dbReference type="InterPro" id="IPR050595">
    <property type="entry name" value="Bact_response_regulator"/>
</dbReference>
<evidence type="ECO:0000256" key="1">
    <source>
        <dbReference type="ARBA" id="ARBA00022553"/>
    </source>
</evidence>
<evidence type="ECO:0000313" key="5">
    <source>
        <dbReference type="Proteomes" id="UP000177610"/>
    </source>
</evidence>
<dbReference type="EMBL" id="MFEH01000001">
    <property type="protein sequence ID" value="OGE74299.1"/>
    <property type="molecule type" value="Genomic_DNA"/>
</dbReference>
<dbReference type="Proteomes" id="UP000177610">
    <property type="component" value="Unassembled WGS sequence"/>
</dbReference>
<dbReference type="Pfam" id="PF00072">
    <property type="entry name" value="Response_reg"/>
    <property type="match status" value="1"/>
</dbReference>
<dbReference type="PANTHER" id="PTHR44591:SF3">
    <property type="entry name" value="RESPONSE REGULATORY DOMAIN-CONTAINING PROTEIN"/>
    <property type="match status" value="1"/>
</dbReference>
<evidence type="ECO:0000256" key="2">
    <source>
        <dbReference type="PROSITE-ProRule" id="PRU00169"/>
    </source>
</evidence>
<comment type="caution">
    <text evidence="4">The sequence shown here is derived from an EMBL/GenBank/DDBJ whole genome shotgun (WGS) entry which is preliminary data.</text>
</comment>